<keyword evidence="1" id="KW-0175">Coiled coil</keyword>
<evidence type="ECO:0000313" key="2">
    <source>
        <dbReference type="EMBL" id="KAL3617330.1"/>
    </source>
</evidence>
<name>A0ABD3BIT5_9LAMI</name>
<keyword evidence="3" id="KW-1185">Reference proteome</keyword>
<accession>A0ABD3BIT5</accession>
<evidence type="ECO:0000313" key="3">
    <source>
        <dbReference type="Proteomes" id="UP001632038"/>
    </source>
</evidence>
<evidence type="ECO:0000256" key="1">
    <source>
        <dbReference type="SAM" id="Coils"/>
    </source>
</evidence>
<organism evidence="2 3">
    <name type="scientific">Castilleja foliolosa</name>
    <dbReference type="NCBI Taxonomy" id="1961234"/>
    <lineage>
        <taxon>Eukaryota</taxon>
        <taxon>Viridiplantae</taxon>
        <taxon>Streptophyta</taxon>
        <taxon>Embryophyta</taxon>
        <taxon>Tracheophyta</taxon>
        <taxon>Spermatophyta</taxon>
        <taxon>Magnoliopsida</taxon>
        <taxon>eudicotyledons</taxon>
        <taxon>Gunneridae</taxon>
        <taxon>Pentapetalae</taxon>
        <taxon>asterids</taxon>
        <taxon>lamiids</taxon>
        <taxon>Lamiales</taxon>
        <taxon>Orobanchaceae</taxon>
        <taxon>Pedicularideae</taxon>
        <taxon>Castillejinae</taxon>
        <taxon>Castilleja</taxon>
    </lineage>
</organism>
<comment type="caution">
    <text evidence="2">The sequence shown here is derived from an EMBL/GenBank/DDBJ whole genome shotgun (WGS) entry which is preliminary data.</text>
</comment>
<feature type="coiled-coil region" evidence="1">
    <location>
        <begin position="157"/>
        <end position="184"/>
    </location>
</feature>
<protein>
    <submittedName>
        <fullName evidence="2">Uncharacterized protein</fullName>
    </submittedName>
</protein>
<gene>
    <name evidence="2" type="ORF">CASFOL_038875</name>
</gene>
<dbReference type="Proteomes" id="UP001632038">
    <property type="component" value="Unassembled WGS sequence"/>
</dbReference>
<dbReference type="AlphaFoldDB" id="A0ABD3BIT5"/>
<reference evidence="3" key="1">
    <citation type="journal article" date="2024" name="IScience">
        <title>Strigolactones Initiate the Formation of Haustorium-like Structures in Castilleja.</title>
        <authorList>
            <person name="Buerger M."/>
            <person name="Peterson D."/>
            <person name="Chory J."/>
        </authorList>
    </citation>
    <scope>NUCLEOTIDE SEQUENCE [LARGE SCALE GENOMIC DNA]</scope>
</reference>
<proteinExistence type="predicted"/>
<dbReference type="EMBL" id="JAVIJP010000083">
    <property type="protein sequence ID" value="KAL3617330.1"/>
    <property type="molecule type" value="Genomic_DNA"/>
</dbReference>
<sequence length="278" mass="31064">METSEIESNLLSIGEPKLYVTMCRSLCAVYVRILALFPDLEAARPRSTSGIQALCSLHIALEKTKNVLQHCADCIMKFERTRRVLADSLTRVEDIVPRAIGSQIAEIIGELTEIDYRDITETESCVPSSWEREFKDWKKKAEEFKRRTRAEKRQLMFEFASTTKEEWRRRLQAEEQQLMDKIEKEASPTFTSSQSQLLSGDSNSISSSLPMNLPGKLSVLGKVRFESGANTGQISEFGGFSDGKAPTRLEAVVRLSFGKASTFSASPSDDASSLCINS</sequence>